<proteinExistence type="predicted"/>
<dbReference type="EMBL" id="CYUD01000001">
    <property type="protein sequence ID" value="CUJ83224.1"/>
    <property type="molecule type" value="Genomic_DNA"/>
</dbReference>
<keyword evidence="2" id="KW-1185">Reference proteome</keyword>
<organism evidence="1 2">
    <name type="scientific">Ruegeria denitrificans</name>
    <dbReference type="NCBI Taxonomy" id="1715692"/>
    <lineage>
        <taxon>Bacteria</taxon>
        <taxon>Pseudomonadati</taxon>
        <taxon>Pseudomonadota</taxon>
        <taxon>Alphaproteobacteria</taxon>
        <taxon>Rhodobacterales</taxon>
        <taxon>Roseobacteraceae</taxon>
        <taxon>Ruegeria</taxon>
    </lineage>
</organism>
<dbReference type="STRING" id="1715692.RUE5091_00083"/>
<evidence type="ECO:0000313" key="2">
    <source>
        <dbReference type="Proteomes" id="UP000051260"/>
    </source>
</evidence>
<reference evidence="2" key="1">
    <citation type="submission" date="2015-09" db="EMBL/GenBank/DDBJ databases">
        <authorList>
            <person name="Rodrigo-Torres L."/>
            <person name="Arahal D.R."/>
        </authorList>
    </citation>
    <scope>NUCLEOTIDE SEQUENCE [LARGE SCALE GENOMIC DNA]</scope>
    <source>
        <strain evidence="2">CECT 5091</strain>
    </source>
</reference>
<gene>
    <name evidence="1" type="ORF">RUE5091_00083</name>
</gene>
<dbReference type="Proteomes" id="UP000051260">
    <property type="component" value="Unassembled WGS sequence"/>
</dbReference>
<protein>
    <submittedName>
        <fullName evidence="1">Uncharacterized protein</fullName>
    </submittedName>
</protein>
<accession>A0A0P1I0L6</accession>
<evidence type="ECO:0000313" key="1">
    <source>
        <dbReference type="EMBL" id="CUJ83224.1"/>
    </source>
</evidence>
<sequence>MCTHTLTGQTSARPLIRNSDLQADQMRCQARVLRIKIGEYRALEVLILCDKPSCYEVGMH</sequence>
<name>A0A0P1I0L6_9RHOB</name>
<dbReference type="AlphaFoldDB" id="A0A0P1I0L6"/>